<reference evidence="1" key="1">
    <citation type="submission" date="2021-02" db="EMBL/GenBank/DDBJ databases">
        <authorList>
            <person name="Nowell W R."/>
        </authorList>
    </citation>
    <scope>NUCLEOTIDE SEQUENCE</scope>
</reference>
<sequence>RFAQESVPTVPTSVPDAARRALSMGCLGILIAPAKTQNTGFPESVPTVPDAARRALSMGYLGIVLLATL</sequence>
<comment type="caution">
    <text evidence="1">The sequence shown here is derived from an EMBL/GenBank/DDBJ whole genome shotgun (WGS) entry which is preliminary data.</text>
</comment>
<protein>
    <submittedName>
        <fullName evidence="1">Uncharacterized protein</fullName>
    </submittedName>
</protein>
<name>A0A815WY02_ADIRI</name>
<gene>
    <name evidence="1" type="ORF">EDS130_LOCUS46060</name>
</gene>
<accession>A0A815WY02</accession>
<proteinExistence type="predicted"/>
<feature type="non-terminal residue" evidence="1">
    <location>
        <position position="1"/>
    </location>
</feature>
<dbReference type="AlphaFoldDB" id="A0A815WY02"/>
<dbReference type="EMBL" id="CAJNOJ010001485">
    <property type="protein sequence ID" value="CAF1551890.1"/>
    <property type="molecule type" value="Genomic_DNA"/>
</dbReference>
<dbReference type="Proteomes" id="UP000663852">
    <property type="component" value="Unassembled WGS sequence"/>
</dbReference>
<evidence type="ECO:0000313" key="1">
    <source>
        <dbReference type="EMBL" id="CAF1551890.1"/>
    </source>
</evidence>
<evidence type="ECO:0000313" key="2">
    <source>
        <dbReference type="Proteomes" id="UP000663852"/>
    </source>
</evidence>
<organism evidence="1 2">
    <name type="scientific">Adineta ricciae</name>
    <name type="common">Rotifer</name>
    <dbReference type="NCBI Taxonomy" id="249248"/>
    <lineage>
        <taxon>Eukaryota</taxon>
        <taxon>Metazoa</taxon>
        <taxon>Spiralia</taxon>
        <taxon>Gnathifera</taxon>
        <taxon>Rotifera</taxon>
        <taxon>Eurotatoria</taxon>
        <taxon>Bdelloidea</taxon>
        <taxon>Adinetida</taxon>
        <taxon>Adinetidae</taxon>
        <taxon>Adineta</taxon>
    </lineage>
</organism>